<dbReference type="GO" id="GO:0031177">
    <property type="term" value="F:phosphopantetheine binding"/>
    <property type="evidence" value="ECO:0007669"/>
    <property type="project" value="InterPro"/>
</dbReference>
<dbReference type="InterPro" id="IPR042099">
    <property type="entry name" value="ANL_N_sf"/>
</dbReference>
<feature type="domain" description="Carrier" evidence="3">
    <location>
        <begin position="591"/>
        <end position="667"/>
    </location>
</feature>
<keyword evidence="5" id="KW-1185">Reference proteome</keyword>
<keyword evidence="2" id="KW-0597">Phosphoprotein</keyword>
<reference evidence="4" key="1">
    <citation type="journal article" date="2022" name="IScience">
        <title>Evolution of zygomycete secretomes and the origins of terrestrial fungal ecologies.</title>
        <authorList>
            <person name="Chang Y."/>
            <person name="Wang Y."/>
            <person name="Mondo S."/>
            <person name="Ahrendt S."/>
            <person name="Andreopoulos W."/>
            <person name="Barry K."/>
            <person name="Beard J."/>
            <person name="Benny G.L."/>
            <person name="Blankenship S."/>
            <person name="Bonito G."/>
            <person name="Cuomo C."/>
            <person name="Desiro A."/>
            <person name="Gervers K.A."/>
            <person name="Hundley H."/>
            <person name="Kuo A."/>
            <person name="LaButti K."/>
            <person name="Lang B.F."/>
            <person name="Lipzen A."/>
            <person name="O'Donnell K."/>
            <person name="Pangilinan J."/>
            <person name="Reynolds N."/>
            <person name="Sandor L."/>
            <person name="Smith M.E."/>
            <person name="Tsang A."/>
            <person name="Grigoriev I.V."/>
            <person name="Stajich J.E."/>
            <person name="Spatafora J.W."/>
        </authorList>
    </citation>
    <scope>NUCLEOTIDE SEQUENCE</scope>
    <source>
        <strain evidence="4">RSA 2281</strain>
    </source>
</reference>
<dbReference type="Pfam" id="PF23562">
    <property type="entry name" value="AMP-binding_C_3"/>
    <property type="match status" value="1"/>
</dbReference>
<protein>
    <recommendedName>
        <fullName evidence="3">Carrier domain-containing protein</fullName>
    </recommendedName>
</protein>
<dbReference type="PROSITE" id="PS00455">
    <property type="entry name" value="AMP_BINDING"/>
    <property type="match status" value="1"/>
</dbReference>
<dbReference type="Gene3D" id="3.40.50.720">
    <property type="entry name" value="NAD(P)-binding Rossmann-like Domain"/>
    <property type="match status" value="1"/>
</dbReference>
<evidence type="ECO:0000256" key="1">
    <source>
        <dbReference type="ARBA" id="ARBA00022450"/>
    </source>
</evidence>
<dbReference type="InterPro" id="IPR020845">
    <property type="entry name" value="AMP-binding_CS"/>
</dbReference>
<gene>
    <name evidence="4" type="ORF">BDA99DRAFT_228383</name>
</gene>
<keyword evidence="1" id="KW-0596">Phosphopantetheine</keyword>
<dbReference type="InterPro" id="IPR013120">
    <property type="entry name" value="FAR_NAD-bd"/>
</dbReference>
<dbReference type="SUPFAM" id="SSF51735">
    <property type="entry name" value="NAD(P)-binding Rossmann-fold domains"/>
    <property type="match status" value="1"/>
</dbReference>
<dbReference type="Gene3D" id="3.40.50.12780">
    <property type="entry name" value="N-terminal domain of ligase-like"/>
    <property type="match status" value="1"/>
</dbReference>
<dbReference type="Gene3D" id="1.10.1200.10">
    <property type="entry name" value="ACP-like"/>
    <property type="match status" value="1"/>
</dbReference>
<dbReference type="PANTHER" id="PTHR43439">
    <property type="entry name" value="PHENYLACETATE-COENZYME A LIGASE"/>
    <property type="match status" value="1"/>
</dbReference>
<dbReference type="PANTHER" id="PTHR43439:SF2">
    <property type="entry name" value="ENZYME, PUTATIVE (JCVI)-RELATED"/>
    <property type="match status" value="1"/>
</dbReference>
<accession>A0AAD5JQ03</accession>
<dbReference type="InterPro" id="IPR000873">
    <property type="entry name" value="AMP-dep_synth/lig_dom"/>
</dbReference>
<dbReference type="Pfam" id="PF00550">
    <property type="entry name" value="PP-binding"/>
    <property type="match status" value="1"/>
</dbReference>
<evidence type="ECO:0000313" key="4">
    <source>
        <dbReference type="EMBL" id="KAI9248506.1"/>
    </source>
</evidence>
<proteinExistence type="predicted"/>
<dbReference type="InterPro" id="IPR036291">
    <property type="entry name" value="NAD(P)-bd_dom_sf"/>
</dbReference>
<organism evidence="4 5">
    <name type="scientific">Phascolomyces articulosus</name>
    <dbReference type="NCBI Taxonomy" id="60185"/>
    <lineage>
        <taxon>Eukaryota</taxon>
        <taxon>Fungi</taxon>
        <taxon>Fungi incertae sedis</taxon>
        <taxon>Mucoromycota</taxon>
        <taxon>Mucoromycotina</taxon>
        <taxon>Mucoromycetes</taxon>
        <taxon>Mucorales</taxon>
        <taxon>Lichtheimiaceae</taxon>
        <taxon>Phascolomyces</taxon>
    </lineage>
</organism>
<dbReference type="PROSITE" id="PS50075">
    <property type="entry name" value="CARRIER"/>
    <property type="match status" value="1"/>
</dbReference>
<dbReference type="InterPro" id="IPR009081">
    <property type="entry name" value="PP-bd_ACP"/>
</dbReference>
<dbReference type="InterPro" id="IPR051414">
    <property type="entry name" value="Adenylate-forming_Reductase"/>
</dbReference>
<dbReference type="SUPFAM" id="SSF56801">
    <property type="entry name" value="Acetyl-CoA synthetase-like"/>
    <property type="match status" value="1"/>
</dbReference>
<evidence type="ECO:0000259" key="3">
    <source>
        <dbReference type="PROSITE" id="PS50075"/>
    </source>
</evidence>
<dbReference type="Proteomes" id="UP001209540">
    <property type="component" value="Unassembled WGS sequence"/>
</dbReference>
<name>A0AAD5JQ03_9FUNG</name>
<dbReference type="InterPro" id="IPR006162">
    <property type="entry name" value="Ppantetheine_attach_site"/>
</dbReference>
<evidence type="ECO:0000256" key="2">
    <source>
        <dbReference type="ARBA" id="ARBA00022553"/>
    </source>
</evidence>
<evidence type="ECO:0000313" key="5">
    <source>
        <dbReference type="Proteomes" id="UP001209540"/>
    </source>
</evidence>
<dbReference type="SUPFAM" id="SSF47336">
    <property type="entry name" value="ACP-like"/>
    <property type="match status" value="1"/>
</dbReference>
<dbReference type="PROSITE" id="PS00012">
    <property type="entry name" value="PHOSPHOPANTETHEINE"/>
    <property type="match status" value="1"/>
</dbReference>
<dbReference type="InterPro" id="IPR036736">
    <property type="entry name" value="ACP-like_sf"/>
</dbReference>
<dbReference type="SMART" id="SM00823">
    <property type="entry name" value="PKS_PP"/>
    <property type="match status" value="1"/>
</dbReference>
<dbReference type="EMBL" id="JAIXMP010000038">
    <property type="protein sequence ID" value="KAI9248506.1"/>
    <property type="molecule type" value="Genomic_DNA"/>
</dbReference>
<comment type="caution">
    <text evidence="4">The sequence shown here is derived from an EMBL/GenBank/DDBJ whole genome shotgun (WGS) entry which is preliminary data.</text>
</comment>
<sequence>MIQSKSEPYHYMDCISYAHIVELQASRHKERVFTRYQMGNSSEFKTLTYGQMGQLTEYLANKWDKILDDNVRCVAFLSDHPVHTMLATFAFFKLGIAFFPLSTRNSKTAIVHLLKETDTDYLIASQKYGAIAQECVNELSEQEGKKGNRGLEIWDDLNMDKLIATAITEAENTWYRRQHQPFIDPEKTALIFHSSGTTSLPKPIRLSTRYNAFLNMEAILNHIQQCAPSLALNSTDTMMILAPLFHIYGASWMLVTMLVGASTLVFHHLPPSPQDVLSITKKYNVTAMITVPMVLEQLADFLQTKQQQIYKNMDDYVYKTTEEEVTILKQIKFCITGGAPLPYNTGYFLHSKGLNVRNIIASTETGIISLSNPSDEATKWDYIKPSENVQTYFLFEPFDKNIYRLVIKSTSPSLASGIGNRPNGDYETNDLFSESPPGSDYWRLVGRVDDTLIMKNGEKTNATSMEQIISTERLVQACTVVGANKECTAVLIELDVDRALQYSPTQMISKVYDAVEQANTHAPRHSTIMVPQMVYILPLNQQLPITPKGTVRRNLALVQFKDEIQQLYDAFLHNTTKELAVTDTPSDSDSLASLDDSAFLIHITAQVLQRPQADIDVNVSLFDYGLDSLRAIQLRNRIATRFQSISSNFLFENPTLHSMKIALFLTSVNVDSHHVEVNTQQQQQEKRYSQTQSILQEYLKRAASDFPKIMDQNLSTKEITILLTGSTGALGAFLLRDMIESSKVKKIYCIVRGEQDILMKRIQASFEERGIDTSLLSKDKVEAIPMNLNDPKLGLGAEMYNKLKEEVTMIQCCGWLLDFHQPVDHFERECIRGLYNLLQFSYRETNPMCVHVVSSVSTMANYYDMTGADPSAEKIPECYPPENPRVALPMGYAQSKYIVEHIFAYLAKEKNLPYYIERLGQVCGDSQHGRWNTSEQYPLLFAGGSAMGIMPDFTVNVDWIPVDYAATSIFEIMLKTTEKEDRCQLDNEENKNHVYHIVNPNTTSWTDIMKAIKICGIEFSLVKPRTWTDELKKHEENPGYRLLPFFENPSWETMHTQCMTQWDTSHATQMTSSLAQAPVFDAQLLKKCFSAWQESGFL</sequence>
<dbReference type="InterPro" id="IPR020806">
    <property type="entry name" value="PKS_PP-bd"/>
</dbReference>
<dbReference type="Pfam" id="PF07993">
    <property type="entry name" value="NAD_binding_4"/>
    <property type="match status" value="1"/>
</dbReference>
<dbReference type="AlphaFoldDB" id="A0AAD5JQ03"/>
<reference evidence="4" key="2">
    <citation type="submission" date="2023-02" db="EMBL/GenBank/DDBJ databases">
        <authorList>
            <consortium name="DOE Joint Genome Institute"/>
            <person name="Mondo S.J."/>
            <person name="Chang Y."/>
            <person name="Wang Y."/>
            <person name="Ahrendt S."/>
            <person name="Andreopoulos W."/>
            <person name="Barry K."/>
            <person name="Beard J."/>
            <person name="Benny G.L."/>
            <person name="Blankenship S."/>
            <person name="Bonito G."/>
            <person name="Cuomo C."/>
            <person name="Desiro A."/>
            <person name="Gervers K.A."/>
            <person name="Hundley H."/>
            <person name="Kuo A."/>
            <person name="LaButti K."/>
            <person name="Lang B.F."/>
            <person name="Lipzen A."/>
            <person name="O'Donnell K."/>
            <person name="Pangilinan J."/>
            <person name="Reynolds N."/>
            <person name="Sandor L."/>
            <person name="Smith M.W."/>
            <person name="Tsang A."/>
            <person name="Grigoriev I.V."/>
            <person name="Stajich J.E."/>
            <person name="Spatafora J.W."/>
        </authorList>
    </citation>
    <scope>NUCLEOTIDE SEQUENCE</scope>
    <source>
        <strain evidence="4">RSA 2281</strain>
    </source>
</reference>
<dbReference type="Pfam" id="PF00501">
    <property type="entry name" value="AMP-binding"/>
    <property type="match status" value="1"/>
</dbReference>